<comment type="caution">
    <text evidence="2">The sequence shown here is derived from an EMBL/GenBank/DDBJ whole genome shotgun (WGS) entry which is preliminary data.</text>
</comment>
<feature type="transmembrane region" description="Helical" evidence="1">
    <location>
        <begin position="112"/>
        <end position="129"/>
    </location>
</feature>
<evidence type="ECO:0000256" key="1">
    <source>
        <dbReference type="SAM" id="Phobius"/>
    </source>
</evidence>
<keyword evidence="1" id="KW-0472">Membrane</keyword>
<feature type="transmembrane region" description="Helical" evidence="1">
    <location>
        <begin position="159"/>
        <end position="181"/>
    </location>
</feature>
<sequence>MVSVMQRMTGMLIGAVFGMIFVLINAADPLNAVAGGVLRVLAVLGLIGVVVMWFLGVRRVKTGRVRPVEGSGPAASMFTRGYWLVVVAEAVLLYGGLQVFRVLEWPEQANVAWIALVVGVHFIVLAPVWKQWSIAVPGVVLTLLGVVGLVMTATSAVAWVPFVSGVLSGVFLLAGCLTFSWRGLAALTSQDEVTVVA</sequence>
<accession>A0A8J3PWZ1</accession>
<name>A0A8J3PWZ1_9ACTN</name>
<dbReference type="AlphaFoldDB" id="A0A8J3PWZ1"/>
<organism evidence="2 3">
    <name type="scientific">Planotetraspora kaengkrachanensis</name>
    <dbReference type="NCBI Taxonomy" id="575193"/>
    <lineage>
        <taxon>Bacteria</taxon>
        <taxon>Bacillati</taxon>
        <taxon>Actinomycetota</taxon>
        <taxon>Actinomycetes</taxon>
        <taxon>Streptosporangiales</taxon>
        <taxon>Streptosporangiaceae</taxon>
        <taxon>Planotetraspora</taxon>
    </lineage>
</organism>
<gene>
    <name evidence="2" type="ORF">Pka01_57250</name>
</gene>
<evidence type="ECO:0000313" key="3">
    <source>
        <dbReference type="Proteomes" id="UP000630097"/>
    </source>
</evidence>
<keyword evidence="1" id="KW-0812">Transmembrane</keyword>
<reference evidence="2 3" key="1">
    <citation type="submission" date="2021-01" db="EMBL/GenBank/DDBJ databases">
        <title>Whole genome shotgun sequence of Planotetraspora kaengkrachanensis NBRC 104272.</title>
        <authorList>
            <person name="Komaki H."/>
            <person name="Tamura T."/>
        </authorList>
    </citation>
    <scope>NUCLEOTIDE SEQUENCE [LARGE SCALE GENOMIC DNA]</scope>
    <source>
        <strain evidence="2 3">NBRC 104272</strain>
    </source>
</reference>
<protein>
    <submittedName>
        <fullName evidence="2">Uncharacterized protein</fullName>
    </submittedName>
</protein>
<dbReference type="Proteomes" id="UP000630097">
    <property type="component" value="Unassembled WGS sequence"/>
</dbReference>
<feature type="transmembrane region" description="Helical" evidence="1">
    <location>
        <begin position="134"/>
        <end position="153"/>
    </location>
</feature>
<evidence type="ECO:0000313" key="2">
    <source>
        <dbReference type="EMBL" id="GIG82598.1"/>
    </source>
</evidence>
<keyword evidence="1" id="KW-1133">Transmembrane helix</keyword>
<feature type="transmembrane region" description="Helical" evidence="1">
    <location>
        <begin position="36"/>
        <end position="56"/>
    </location>
</feature>
<proteinExistence type="predicted"/>
<keyword evidence="3" id="KW-1185">Reference proteome</keyword>
<feature type="transmembrane region" description="Helical" evidence="1">
    <location>
        <begin position="81"/>
        <end position="100"/>
    </location>
</feature>
<dbReference type="EMBL" id="BONV01000031">
    <property type="protein sequence ID" value="GIG82598.1"/>
    <property type="molecule type" value="Genomic_DNA"/>
</dbReference>